<feature type="transmembrane region" description="Helical" evidence="1">
    <location>
        <begin position="1367"/>
        <end position="1385"/>
    </location>
</feature>
<feature type="transmembrane region" description="Helical" evidence="1">
    <location>
        <begin position="1415"/>
        <end position="1437"/>
    </location>
</feature>
<comment type="caution">
    <text evidence="3">The sequence shown here is derived from an EMBL/GenBank/DDBJ whole genome shotgun (WGS) entry which is preliminary data.</text>
</comment>
<evidence type="ECO:0000313" key="3">
    <source>
        <dbReference type="EMBL" id="TRY75295.1"/>
    </source>
</evidence>
<feature type="transmembrane region" description="Helical" evidence="1">
    <location>
        <begin position="886"/>
        <end position="908"/>
    </location>
</feature>
<feature type="transmembrane region" description="Helical" evidence="1">
    <location>
        <begin position="1571"/>
        <end position="1594"/>
    </location>
</feature>
<keyword evidence="1" id="KW-0472">Membrane</keyword>
<proteinExistence type="predicted"/>
<protein>
    <submittedName>
        <fullName evidence="3">Uncharacterized protein</fullName>
    </submittedName>
</protein>
<keyword evidence="2" id="KW-0732">Signal</keyword>
<feature type="transmembrane region" description="Helical" evidence="1">
    <location>
        <begin position="1532"/>
        <end position="1551"/>
    </location>
</feature>
<feature type="chain" id="PRO_5022112592" evidence="2">
    <location>
        <begin position="21"/>
        <end position="1595"/>
    </location>
</feature>
<feature type="transmembrane region" description="Helical" evidence="1">
    <location>
        <begin position="984"/>
        <end position="1010"/>
    </location>
</feature>
<organism evidence="3 4">
    <name type="scientific">Tigriopus californicus</name>
    <name type="common">Marine copepod</name>
    <dbReference type="NCBI Taxonomy" id="6832"/>
    <lineage>
        <taxon>Eukaryota</taxon>
        <taxon>Metazoa</taxon>
        <taxon>Ecdysozoa</taxon>
        <taxon>Arthropoda</taxon>
        <taxon>Crustacea</taxon>
        <taxon>Multicrustacea</taxon>
        <taxon>Hexanauplia</taxon>
        <taxon>Copepoda</taxon>
        <taxon>Harpacticoida</taxon>
        <taxon>Harpacticidae</taxon>
        <taxon>Tigriopus</taxon>
    </lineage>
</organism>
<gene>
    <name evidence="3" type="ORF">TCAL_01330</name>
</gene>
<evidence type="ECO:0000256" key="1">
    <source>
        <dbReference type="SAM" id="Phobius"/>
    </source>
</evidence>
<name>A0A553PC80_TIGCA</name>
<feature type="transmembrane region" description="Helical" evidence="1">
    <location>
        <begin position="1022"/>
        <end position="1046"/>
    </location>
</feature>
<feature type="transmembrane region" description="Helical" evidence="1">
    <location>
        <begin position="1161"/>
        <end position="1184"/>
    </location>
</feature>
<reference evidence="3 4" key="1">
    <citation type="journal article" date="2018" name="Nat. Ecol. Evol.">
        <title>Genomic signatures of mitonuclear coevolution across populations of Tigriopus californicus.</title>
        <authorList>
            <person name="Barreto F.S."/>
            <person name="Watson E.T."/>
            <person name="Lima T.G."/>
            <person name="Willett C.S."/>
            <person name="Edmands S."/>
            <person name="Li W."/>
            <person name="Burton R.S."/>
        </authorList>
    </citation>
    <scope>NUCLEOTIDE SEQUENCE [LARGE SCALE GENOMIC DNA]</scope>
    <source>
        <strain evidence="3 4">San Diego</strain>
    </source>
</reference>
<feature type="signal peptide" evidence="2">
    <location>
        <begin position="1"/>
        <end position="20"/>
    </location>
</feature>
<dbReference type="EMBL" id="VCGU01000005">
    <property type="protein sequence ID" value="TRY75295.1"/>
    <property type="molecule type" value="Genomic_DNA"/>
</dbReference>
<keyword evidence="4" id="KW-1185">Reference proteome</keyword>
<feature type="transmembrane region" description="Helical" evidence="1">
    <location>
        <begin position="1118"/>
        <end position="1141"/>
    </location>
</feature>
<feature type="transmembrane region" description="Helical" evidence="1">
    <location>
        <begin position="1052"/>
        <end position="1072"/>
    </location>
</feature>
<dbReference type="Proteomes" id="UP000318571">
    <property type="component" value="Chromosome 2"/>
</dbReference>
<feature type="transmembrane region" description="Helical" evidence="1">
    <location>
        <begin position="1497"/>
        <end position="1520"/>
    </location>
</feature>
<feature type="transmembrane region" description="Helical" evidence="1">
    <location>
        <begin position="827"/>
        <end position="845"/>
    </location>
</feature>
<feature type="transmembrane region" description="Helical" evidence="1">
    <location>
        <begin position="920"/>
        <end position="945"/>
    </location>
</feature>
<sequence length="1595" mass="181203">MFSSWLSVVILVCISHGGLGYDYSPTKTEFVAGSFIVTQKGLNEALHRHAELLRITLKELEQKDLPTVTSKWSAFCFRSQPSGKASKLRMIGVPSIKLQDDRTVILIGEVRATLYPKISVMGIGCNHRLMNDQTLKVSGDFKFQIRVQAIWSQANPNLMFIVNLVDSQITKMSVRSDNKYFKVLSSMFKSFQQCLNQTVQEKLEVKMKEWKLPCEIPTRFSPLDNIFVQYKVAHLTWTKDRIIVQTNGRISALIDGKNQTYIPNNENRASVPIDNWKTTSPKDGQSHLLQGVRVSTEFLNSLIWYATVTNMTSYSGKGHVLDSFVNGTISYSPPEIRVEKDELLGIKIPHGLVLATCRPVTTNDTKTLFKAEFYDLSGTGRLKLKTSLSETTELTVGLTELDFTHMKTKPFEPKLPLPESFEKELMRRALSKLQPVVNSYFVSNPIHLPHFVAPFVDAPEMHLVTTGNGAGFAEILSYCTCSKTLASAYSNCDSRSHICDGKTNDIDLTPFDEPEDGDDSKIISLLKEDIKRIFGAAKDVIKRRQNQSKPTHIPNQSEPTHIPKVTGALNFSAIFEQSVKDNTYFGFHLTFFEDDLNCKLNKFGSRAKVYWLWQTSQCTTLFVQGKSSGQYYYLNATTLKFGCGDEFCQSCQYPNLAVDPIQKDQCNELSDQSYHVADSGDHIGVQLTNETVKDAFWECSSKCSSCVFWAEDIRLGACHQYHHGVHLKFTQSVYKELGSERTPMFNQKTTIFVAVGSFILFVVLGIVIAVTICWCKSKKLSTSLTTFSVSKEKNKYSLALKNMWTKHIGLRFLAWNKFEMKAIQEDVIQNVMLVINGVMAVVFAIEWNSDNNPLLTLHNKFSDGVSISVDIFNTDKVADFTYRLNLLTYFVNITNAVLAFLIVITWSFTKTGSRTLWMKVRLLSSVLLLSSIFVVIASVIFSTYFDDLVTLEKNQGVFITDNQSMYNMASELIKVSLNGLSLTVISFTIVFLFHGVGGGLYFGTILFRLLHLHSKRSKMEILTTLLVILTVIQPFICLHPVIIWSQDSNHNSIFLILIILIWFLPVIVHYISKAAIIHGRPKFLSYFNFNQNSDVVFRSKPGSRHNGQSKFSEKQESFGLIFDFAVQVMEISFFLASFSIITHFLLRTEFNENRKNLQDFALPAIISVFCWMTTTSFLFFSLVLDESRKDSRLSFKDQDQNFSLRLLRTSLRKEARRISNRTSYKKLSRYQQRKSHQTHTTKLPESINGLVRQQNDFLLINDAAGSKAFSFGVQQKFPQILSISTQSFSSKAEIQKRIDMMGTNLTWPEDGTALDDVFDLYNTTEKTKSYMMIGSVVLFWISLAFDFASHFAKMDHQKSLLLSRSRLANFFGSLIVFGCVIVVGLPDYLEASHLDEICPYCGEKFNETVRQMAEFSFGLFFASLFSFQLIPILITIVPSLIRSAVLILVHPCLQIGDDDLTSLRMAILQQVIQFASFLTFPITFVSMVILQQYHQDAFMTVLIICFWAFPPFVLLMGLYFMRKYRRQKILMYIYYMYNASYLAILAALVLYSMSFESVLKTVIGMLLDPTFLIGSGAQMLLCSVVISDMLYLTLF</sequence>
<accession>A0A553PC80</accession>
<feature type="transmembrane region" description="Helical" evidence="1">
    <location>
        <begin position="1471"/>
        <end position="1491"/>
    </location>
</feature>
<keyword evidence="1" id="KW-1133">Transmembrane helix</keyword>
<keyword evidence="1" id="KW-0812">Transmembrane</keyword>
<evidence type="ECO:0000313" key="4">
    <source>
        <dbReference type="Proteomes" id="UP000318571"/>
    </source>
</evidence>
<feature type="transmembrane region" description="Helical" evidence="1">
    <location>
        <begin position="751"/>
        <end position="775"/>
    </location>
</feature>
<evidence type="ECO:0000256" key="2">
    <source>
        <dbReference type="SAM" id="SignalP"/>
    </source>
</evidence>